<dbReference type="GeneID" id="93667158"/>
<sequence>MSGLLLRGARLLGATRTTSVLVRDGYIAVVDDDLRVAPEVEVRDRDGRWLLPGLWDEHVHFSQWAMMAPRLDVSTAQSASEAARAVQERAAREGDVADTLIGYRFWSRDIQPG</sequence>
<name>A0A0C5BEC3_9MICO</name>
<dbReference type="PATRIC" id="fig|145458.7.peg.1384"/>
<dbReference type="Proteomes" id="UP000052979">
    <property type="component" value="Unassembled WGS sequence"/>
</dbReference>
<keyword evidence="3" id="KW-1185">Reference proteome</keyword>
<dbReference type="InterPro" id="IPR011059">
    <property type="entry name" value="Metal-dep_hydrolase_composite"/>
</dbReference>
<evidence type="ECO:0008006" key="5">
    <source>
        <dbReference type="Google" id="ProtNLM"/>
    </source>
</evidence>
<accession>A0A0C5BEC3</accession>
<dbReference type="eggNOG" id="COG1574">
    <property type="taxonomic scope" value="Bacteria"/>
</dbReference>
<dbReference type="KEGG" id="rtx:TI83_06010"/>
<dbReference type="Gene3D" id="2.30.40.10">
    <property type="entry name" value="Urease, subunit C, domain 1"/>
    <property type="match status" value="1"/>
</dbReference>
<evidence type="ECO:0000313" key="4">
    <source>
        <dbReference type="Proteomes" id="UP000237966"/>
    </source>
</evidence>
<dbReference type="Proteomes" id="UP000237966">
    <property type="component" value="Unassembled WGS sequence"/>
</dbReference>
<dbReference type="PANTHER" id="PTHR22642">
    <property type="entry name" value="IMIDAZOLONEPROPIONASE"/>
    <property type="match status" value="1"/>
</dbReference>
<evidence type="ECO:0000313" key="2">
    <source>
        <dbReference type="EMBL" id="PPI15291.1"/>
    </source>
</evidence>
<evidence type="ECO:0000313" key="1">
    <source>
        <dbReference type="EMBL" id="KKM44563.1"/>
    </source>
</evidence>
<reference evidence="2 4" key="2">
    <citation type="submission" date="2018-02" db="EMBL/GenBank/DDBJ databases">
        <title>Bacteriophage NCPPB3778 and a type I-E CRISPR drive the evolution of the US Biological Select Agent, Rathayibacter toxicus.</title>
        <authorList>
            <person name="Davis E.W.II."/>
            <person name="Tabima J.F."/>
            <person name="Weisberg A.J."/>
            <person name="Lopes L.D."/>
            <person name="Wiseman M.S."/>
            <person name="Wiseman M.S."/>
            <person name="Pupko T."/>
            <person name="Belcher M.S."/>
            <person name="Sechler A.J."/>
            <person name="Tancos M.A."/>
            <person name="Schroeder B.K."/>
            <person name="Murray T.D."/>
            <person name="Luster D.G."/>
            <person name="Schneider W.L."/>
            <person name="Rogers E."/>
            <person name="Andreote F.D."/>
            <person name="Grunwald N.J."/>
            <person name="Putnam M.L."/>
            <person name="Chang J.H."/>
        </authorList>
    </citation>
    <scope>NUCLEOTIDE SEQUENCE [LARGE SCALE GENOMIC DNA]</scope>
    <source>
        <strain evidence="2 4">FH99</strain>
    </source>
</reference>
<reference evidence="1 3" key="1">
    <citation type="submission" date="2015-04" db="EMBL/GenBank/DDBJ databases">
        <title>Draft genome sequence of Rathayibacter toxicus strain FH-142 (AKA 70134 or CS 32), a Western Australian isolate.</title>
        <authorList>
            <consortium name="Consortium for Microbial Forensics and Genomics (microFORGE)"/>
            <person name="Knight B.M."/>
            <person name="Roberts D.P."/>
            <person name="Lin D."/>
            <person name="Hari K."/>
            <person name="Fletcher J."/>
            <person name="Melcher U."/>
            <person name="Blagden T."/>
            <person name="Luster D.G."/>
            <person name="Sechler A.J."/>
            <person name="Schneider W.L."/>
            <person name="Winegar R.A."/>
        </authorList>
    </citation>
    <scope>NUCLEOTIDE SEQUENCE [LARGE SCALE GENOMIC DNA]</scope>
    <source>
        <strain evidence="1 3">FH142</strain>
    </source>
</reference>
<dbReference type="OrthoDB" id="3451205at2"/>
<proteinExistence type="predicted"/>
<dbReference type="EMBL" id="PSWU01000007">
    <property type="protein sequence ID" value="PPI15291.1"/>
    <property type="molecule type" value="Genomic_DNA"/>
</dbReference>
<protein>
    <recommendedName>
        <fullName evidence="5">Amidohydrolase</fullName>
    </recommendedName>
</protein>
<dbReference type="KEGG" id="rtc:APU90_00470"/>
<dbReference type="GO" id="GO:0016810">
    <property type="term" value="F:hydrolase activity, acting on carbon-nitrogen (but not peptide) bonds"/>
    <property type="evidence" value="ECO:0007669"/>
    <property type="project" value="InterPro"/>
</dbReference>
<dbReference type="RefSeq" id="WP_027691292.1">
    <property type="nucleotide sequence ID" value="NZ_CP010848.1"/>
</dbReference>
<gene>
    <name evidence="2" type="ORF">C5C51_05780</name>
    <name evidence="1" type="ORF">VT73_08430</name>
</gene>
<dbReference type="STRING" id="145458.APU90_00470"/>
<dbReference type="EMBL" id="LBFI01000053">
    <property type="protein sequence ID" value="KKM44563.1"/>
    <property type="molecule type" value="Genomic_DNA"/>
</dbReference>
<organism evidence="1 3">
    <name type="scientific">Rathayibacter toxicus</name>
    <dbReference type="NCBI Taxonomy" id="145458"/>
    <lineage>
        <taxon>Bacteria</taxon>
        <taxon>Bacillati</taxon>
        <taxon>Actinomycetota</taxon>
        <taxon>Actinomycetes</taxon>
        <taxon>Micrococcales</taxon>
        <taxon>Microbacteriaceae</taxon>
        <taxon>Rathayibacter</taxon>
    </lineage>
</organism>
<dbReference type="Gene3D" id="3.20.20.140">
    <property type="entry name" value="Metal-dependent hydrolases"/>
    <property type="match status" value="1"/>
</dbReference>
<dbReference type="SUPFAM" id="SSF51338">
    <property type="entry name" value="Composite domain of metallo-dependent hydrolases"/>
    <property type="match status" value="1"/>
</dbReference>
<dbReference type="PANTHER" id="PTHR22642:SF2">
    <property type="entry name" value="PROTEIN LONG AFTER FAR-RED 3"/>
    <property type="match status" value="1"/>
</dbReference>
<evidence type="ECO:0000313" key="3">
    <source>
        <dbReference type="Proteomes" id="UP000052979"/>
    </source>
</evidence>
<dbReference type="AlphaFoldDB" id="A0A0C5BEC3"/>
<comment type="caution">
    <text evidence="1">The sequence shown here is derived from an EMBL/GenBank/DDBJ whole genome shotgun (WGS) entry which is preliminary data.</text>
</comment>